<protein>
    <submittedName>
        <fullName evidence="5">GntR family transcriptional regulator</fullName>
    </submittedName>
</protein>
<dbReference type="SUPFAM" id="SSF48008">
    <property type="entry name" value="GntR ligand-binding domain-like"/>
    <property type="match status" value="1"/>
</dbReference>
<evidence type="ECO:0000259" key="4">
    <source>
        <dbReference type="PROSITE" id="PS50949"/>
    </source>
</evidence>
<proteinExistence type="predicted"/>
<dbReference type="InterPro" id="IPR036390">
    <property type="entry name" value="WH_DNA-bd_sf"/>
</dbReference>
<name>A0ABY5VDM1_9FIRM</name>
<dbReference type="RefSeq" id="WP_049898299.1">
    <property type="nucleotide sequence ID" value="NZ_CABLBR010000024.1"/>
</dbReference>
<reference evidence="5" key="1">
    <citation type="journal article" date="2022" name="Cell">
        <title>Design, construction, and in vivo augmentation of a complex gut microbiome.</title>
        <authorList>
            <person name="Cheng A.G."/>
            <person name="Ho P.Y."/>
            <person name="Aranda-Diaz A."/>
            <person name="Jain S."/>
            <person name="Yu F.B."/>
            <person name="Meng X."/>
            <person name="Wang M."/>
            <person name="Iakiviak M."/>
            <person name="Nagashima K."/>
            <person name="Zhao A."/>
            <person name="Murugkar P."/>
            <person name="Patil A."/>
            <person name="Atabakhsh K."/>
            <person name="Weakley A."/>
            <person name="Yan J."/>
            <person name="Brumbaugh A.R."/>
            <person name="Higginbottom S."/>
            <person name="Dimas A."/>
            <person name="Shiver A.L."/>
            <person name="Deutschbauer A."/>
            <person name="Neff N."/>
            <person name="Sonnenburg J.L."/>
            <person name="Huang K.C."/>
            <person name="Fischbach M.A."/>
        </authorList>
    </citation>
    <scope>NUCLEOTIDE SEQUENCE</scope>
    <source>
        <strain evidence="5">DSM 19829</strain>
    </source>
</reference>
<dbReference type="Pfam" id="PF07729">
    <property type="entry name" value="FCD"/>
    <property type="match status" value="1"/>
</dbReference>
<dbReference type="Pfam" id="PF00392">
    <property type="entry name" value="GntR"/>
    <property type="match status" value="1"/>
</dbReference>
<evidence type="ECO:0000313" key="5">
    <source>
        <dbReference type="EMBL" id="UWP58327.1"/>
    </source>
</evidence>
<organism evidence="5 6">
    <name type="scientific">Ruminococcus gauvreauii</name>
    <dbReference type="NCBI Taxonomy" id="438033"/>
    <lineage>
        <taxon>Bacteria</taxon>
        <taxon>Bacillati</taxon>
        <taxon>Bacillota</taxon>
        <taxon>Clostridia</taxon>
        <taxon>Eubacteriales</taxon>
        <taxon>Oscillospiraceae</taxon>
        <taxon>Ruminococcus</taxon>
    </lineage>
</organism>
<keyword evidence="2" id="KW-0238">DNA-binding</keyword>
<dbReference type="CDD" id="cd07377">
    <property type="entry name" value="WHTH_GntR"/>
    <property type="match status" value="1"/>
</dbReference>
<dbReference type="SMART" id="SM00895">
    <property type="entry name" value="FCD"/>
    <property type="match status" value="1"/>
</dbReference>
<dbReference type="Gene3D" id="1.20.120.530">
    <property type="entry name" value="GntR ligand-binding domain-like"/>
    <property type="match status" value="1"/>
</dbReference>
<evidence type="ECO:0000256" key="3">
    <source>
        <dbReference type="ARBA" id="ARBA00023163"/>
    </source>
</evidence>
<dbReference type="PROSITE" id="PS50949">
    <property type="entry name" value="HTH_GNTR"/>
    <property type="match status" value="1"/>
</dbReference>
<keyword evidence="1" id="KW-0805">Transcription regulation</keyword>
<accession>A0ABY5VDM1</accession>
<dbReference type="PANTHER" id="PTHR43537:SF24">
    <property type="entry name" value="GLUCONATE OPERON TRANSCRIPTIONAL REPRESSOR"/>
    <property type="match status" value="1"/>
</dbReference>
<dbReference type="InterPro" id="IPR008920">
    <property type="entry name" value="TF_FadR/GntR_C"/>
</dbReference>
<evidence type="ECO:0000256" key="1">
    <source>
        <dbReference type="ARBA" id="ARBA00023015"/>
    </source>
</evidence>
<gene>
    <name evidence="5" type="ORF">NQ502_13165</name>
</gene>
<dbReference type="InterPro" id="IPR000524">
    <property type="entry name" value="Tscrpt_reg_HTH_GntR"/>
</dbReference>
<dbReference type="Proteomes" id="UP001060164">
    <property type="component" value="Chromosome"/>
</dbReference>
<dbReference type="EMBL" id="CP102290">
    <property type="protein sequence ID" value="UWP58327.1"/>
    <property type="molecule type" value="Genomic_DNA"/>
</dbReference>
<keyword evidence="6" id="KW-1185">Reference proteome</keyword>
<evidence type="ECO:0000256" key="2">
    <source>
        <dbReference type="ARBA" id="ARBA00023125"/>
    </source>
</evidence>
<dbReference type="PANTHER" id="PTHR43537">
    <property type="entry name" value="TRANSCRIPTIONAL REGULATOR, GNTR FAMILY"/>
    <property type="match status" value="1"/>
</dbReference>
<sequence>MQNKREIQEQTLKSQRLVFREEVRNIIRDAIFEGTLKPGDRIKETYWANEIGVSQGPVREAIRDLEAMGLVETVPFKGSRVKVMTKKEIRDNYGVRICLESKSMSDVIDTLSDQALSDLVNQLKHMLEEMDRYAKAGDLRGFTDCDTNFHQMIIQATGNEVLLKLWEQCNMRNWFMVSALMDPDSLQKLKEEHQKILSSIEKRDAAGVKDRMEGHLTNLMEEYIYRQSEHGE</sequence>
<dbReference type="Gene3D" id="1.10.10.10">
    <property type="entry name" value="Winged helix-like DNA-binding domain superfamily/Winged helix DNA-binding domain"/>
    <property type="match status" value="1"/>
</dbReference>
<evidence type="ECO:0000313" key="6">
    <source>
        <dbReference type="Proteomes" id="UP001060164"/>
    </source>
</evidence>
<feature type="domain" description="HTH gntR-type" evidence="4">
    <location>
        <begin position="17"/>
        <end position="84"/>
    </location>
</feature>
<dbReference type="InterPro" id="IPR011711">
    <property type="entry name" value="GntR_C"/>
</dbReference>
<dbReference type="InterPro" id="IPR036388">
    <property type="entry name" value="WH-like_DNA-bd_sf"/>
</dbReference>
<keyword evidence="3" id="KW-0804">Transcription</keyword>
<dbReference type="SMART" id="SM00345">
    <property type="entry name" value="HTH_GNTR"/>
    <property type="match status" value="1"/>
</dbReference>
<dbReference type="SUPFAM" id="SSF46785">
    <property type="entry name" value="Winged helix' DNA-binding domain"/>
    <property type="match status" value="1"/>
</dbReference>